<evidence type="ECO:0000256" key="3">
    <source>
        <dbReference type="ARBA" id="ARBA00022833"/>
    </source>
</evidence>
<dbReference type="PROSITE" id="PS51128">
    <property type="entry name" value="ZF_DKSA_2"/>
    <property type="match status" value="1"/>
</dbReference>
<dbReference type="PANTHER" id="PTHR33823">
    <property type="entry name" value="RNA POLYMERASE-BINDING TRANSCRIPTION FACTOR DKSA-RELATED"/>
    <property type="match status" value="1"/>
</dbReference>
<dbReference type="InterPro" id="IPR037187">
    <property type="entry name" value="DnaK_N"/>
</dbReference>
<dbReference type="PANTHER" id="PTHR33823:SF4">
    <property type="entry name" value="GENERAL STRESS PROTEIN 16O"/>
    <property type="match status" value="1"/>
</dbReference>
<sequence length="127" mass="13682">MSLNISDTFASQLQQMRTDLIAQLRAQRGGKIGRAEAAPDRHDVQSGDRAQNEAERDLAMAIDVRETEALSAIDAALKRIEAGSYGLCTACGVEIPTARLHANPTAARCVSCQSQLEHARAEPHPSM</sequence>
<evidence type="ECO:0000256" key="5">
    <source>
        <dbReference type="SAM" id="MobiDB-lite"/>
    </source>
</evidence>
<gene>
    <name evidence="7" type="ORF">SMCB_2365</name>
</gene>
<dbReference type="AlphaFoldDB" id="A0A060NYG2"/>
<name>A0A060NYG2_9BURK</name>
<keyword evidence="1" id="KW-0479">Metal-binding</keyword>
<evidence type="ECO:0000256" key="1">
    <source>
        <dbReference type="ARBA" id="ARBA00022723"/>
    </source>
</evidence>
<dbReference type="GO" id="GO:0008270">
    <property type="term" value="F:zinc ion binding"/>
    <property type="evidence" value="ECO:0007669"/>
    <property type="project" value="UniProtKB-KW"/>
</dbReference>
<protein>
    <submittedName>
        <fullName evidence="7">DnaK suppressor protein</fullName>
    </submittedName>
</protein>
<dbReference type="SUPFAM" id="SSF57716">
    <property type="entry name" value="Glucocorticoid receptor-like (DNA-binding domain)"/>
    <property type="match status" value="1"/>
</dbReference>
<reference evidence="7 8" key="1">
    <citation type="journal article" date="2014" name="Nat. Commun.">
        <title>Physiological and genomic features of highly alkaliphilic hydrogen-utilizing Betaproteobacteria from a continental serpentinizing site.</title>
        <authorList>
            <person name="Suzuki S."/>
            <person name="Kuenen J.G."/>
            <person name="Schipper K."/>
            <person name="van der Velde S."/>
            <person name="Ishii S."/>
            <person name="Wu A."/>
            <person name="Sorokin D.Y."/>
            <person name="Tenney A."/>
            <person name="Meng X.Y."/>
            <person name="Morrill P.L."/>
            <person name="Kamagata Y."/>
            <person name="Muyzer G."/>
            <person name="Nealson K.H."/>
        </authorList>
    </citation>
    <scope>NUCLEOTIDE SEQUENCE [LARGE SCALE GENOMIC DNA]</scope>
    <source>
        <strain evidence="7 8">B1</strain>
    </source>
</reference>
<evidence type="ECO:0000256" key="4">
    <source>
        <dbReference type="PROSITE-ProRule" id="PRU00510"/>
    </source>
</evidence>
<feature type="domain" description="Zinc finger DksA/TraR C4-type" evidence="6">
    <location>
        <begin position="83"/>
        <end position="118"/>
    </location>
</feature>
<feature type="compositionally biased region" description="Basic and acidic residues" evidence="5">
    <location>
        <begin position="33"/>
        <end position="52"/>
    </location>
</feature>
<keyword evidence="3" id="KW-0862">Zinc</keyword>
<dbReference type="OrthoDB" id="9811543at2"/>
<dbReference type="Gene3D" id="1.20.120.910">
    <property type="entry name" value="DksA, coiled-coil domain"/>
    <property type="match status" value="1"/>
</dbReference>
<keyword evidence="8" id="KW-1185">Reference proteome</keyword>
<organism evidence="7 8">
    <name type="scientific">Serpentinimonas maccroryi</name>
    <dbReference type="NCBI Taxonomy" id="1458426"/>
    <lineage>
        <taxon>Bacteria</taxon>
        <taxon>Pseudomonadati</taxon>
        <taxon>Pseudomonadota</taxon>
        <taxon>Betaproteobacteria</taxon>
        <taxon>Burkholderiales</taxon>
        <taxon>Comamonadaceae</taxon>
        <taxon>Serpentinimonas</taxon>
    </lineage>
</organism>
<dbReference type="RefSeq" id="WP_045537219.1">
    <property type="nucleotide sequence ID" value="NZ_AP014569.1"/>
</dbReference>
<evidence type="ECO:0000256" key="2">
    <source>
        <dbReference type="ARBA" id="ARBA00022771"/>
    </source>
</evidence>
<dbReference type="EMBL" id="AP014569">
    <property type="protein sequence ID" value="BAO84593.1"/>
    <property type="molecule type" value="Genomic_DNA"/>
</dbReference>
<dbReference type="InterPro" id="IPR000962">
    <property type="entry name" value="Znf_DskA_TraR"/>
</dbReference>
<dbReference type="Pfam" id="PF01258">
    <property type="entry name" value="zf-dskA_traR"/>
    <property type="match status" value="1"/>
</dbReference>
<feature type="zinc finger region" description="dksA C4-type" evidence="4">
    <location>
        <begin position="88"/>
        <end position="112"/>
    </location>
</feature>
<proteinExistence type="predicted"/>
<feature type="region of interest" description="Disordered" evidence="5">
    <location>
        <begin position="31"/>
        <end position="52"/>
    </location>
</feature>
<dbReference type="STRING" id="1458426.SMCB_2365"/>
<dbReference type="Proteomes" id="UP000066014">
    <property type="component" value="Chromosome"/>
</dbReference>
<dbReference type="HOGENOM" id="CLU_043144_3_1_4"/>
<dbReference type="SUPFAM" id="SSF109635">
    <property type="entry name" value="DnaK suppressor protein DksA, alpha-hairpin domain"/>
    <property type="match status" value="1"/>
</dbReference>
<evidence type="ECO:0000259" key="6">
    <source>
        <dbReference type="Pfam" id="PF01258"/>
    </source>
</evidence>
<accession>A0A060NYG2</accession>
<evidence type="ECO:0000313" key="7">
    <source>
        <dbReference type="EMBL" id="BAO84593.1"/>
    </source>
</evidence>
<keyword evidence="2" id="KW-0863">Zinc-finger</keyword>
<evidence type="ECO:0000313" key="8">
    <source>
        <dbReference type="Proteomes" id="UP000066014"/>
    </source>
</evidence>
<dbReference type="KEGG" id="cbab:SMCB_2365"/>